<sequence>MPIVTELTSKLGIAVPVIQGGMMHVATASLAAAVSQAGGLGIIAALNSPTPAVLREEIRRCRRLTSKPFGVNITMLPSLVPPDYRGYAQAAIDEGVKVVETAGNSPGSIIAQLKDADVTVLHKCTNIRHAQSAAKLGVDFLSIDGFECAGHVGESDITSLVLLNKARQTLGVPFIASGGFADGWGMAAALCLGACGINMGTRFLCTQEAPVHPKIKHAIVQAQETDTVLLLRRWKNTTRLYKSRLAQEALAIETRSITGHFDEVAHLVSGRRGRQVMDTGDLEAGVWTIGQAIGLIQDIPTYKGNQVAVVDVGGDALPPAHMQMIAREFNFSETVFLGRNSEGAMSINIFTPVNEMDFAGHPVIGTGHVVFRQLLAGLGVDRTVSSEVPLLTKAGPVVVRYDPTREAVAAEVPHNIHIHSHPTSKHSILETQPSLKTQTSSLEQSYPCVSIVKGVTYTLVDFTNRPEMFAAVAAGPSQITELDEGWAPSFTGVMYYRVVSDPYVEDDRKVQQLRVRMIAIDLEDPACGSGSCALGAYLALRQGGAGGRYRFYLDQGQEIGRDSNIIVDIVLDETGDRVSSISLSGPATPVTEGTLLLPE</sequence>
<dbReference type="Gene3D" id="3.10.310.10">
    <property type="entry name" value="Diaminopimelate Epimerase, Chain A, domain 1"/>
    <property type="match status" value="1"/>
</dbReference>
<dbReference type="NCBIfam" id="TIGR00654">
    <property type="entry name" value="PhzF_family"/>
    <property type="match status" value="1"/>
</dbReference>
<dbReference type="VEuPathDB" id="FungiDB:FOIG_02237"/>
<evidence type="ECO:0000256" key="2">
    <source>
        <dbReference type="ARBA" id="ARBA00022643"/>
    </source>
</evidence>
<dbReference type="VEuPathDB" id="FungiDB:FOC4_g10009935"/>
<keyword evidence="1" id="KW-0285">Flavoprotein</keyword>
<evidence type="ECO:0000256" key="3">
    <source>
        <dbReference type="ARBA" id="ARBA00023002"/>
    </source>
</evidence>
<dbReference type="VEuPathDB" id="FungiDB:FOZG_14204"/>
<dbReference type="VEuPathDB" id="FungiDB:FOMG_15348"/>
<dbReference type="AlphaFoldDB" id="A0A420PGT7"/>
<protein>
    <submittedName>
        <fullName evidence="4">Uncharacterized protein</fullName>
    </submittedName>
</protein>
<dbReference type="PANTHER" id="PTHR32332:SF28">
    <property type="entry name" value="DIOXYGENASE FAMILY OXIDOREDUCTASE, PUTATIVE (AFU_ORTHOLOGUE AFUA_5G09600)-RELATED"/>
    <property type="match status" value="1"/>
</dbReference>
<reference evidence="4 5" key="1">
    <citation type="journal article" date="2018" name="Sci. Rep.">
        <title>Characterisation of pathogen-specific regions and novel effector candidates in Fusarium oxysporum f. sp. cepae.</title>
        <authorList>
            <person name="Armitage A.D."/>
            <person name="Taylor A."/>
            <person name="Sobczyk M.K."/>
            <person name="Baxter L."/>
            <person name="Greenfield B.P."/>
            <person name="Bates H.J."/>
            <person name="Wilson F."/>
            <person name="Jackson A.C."/>
            <person name="Ott S."/>
            <person name="Harrison R.J."/>
            <person name="Clarkson J.P."/>
        </authorList>
    </citation>
    <scope>NUCLEOTIDE SEQUENCE [LARGE SCALE GENOMIC DNA]</scope>
    <source>
        <strain evidence="4 5">Fo_A28</strain>
    </source>
</reference>
<dbReference type="CDD" id="cd04730">
    <property type="entry name" value="NPD_like"/>
    <property type="match status" value="1"/>
</dbReference>
<dbReference type="InterPro" id="IPR013785">
    <property type="entry name" value="Aldolase_TIM"/>
</dbReference>
<name>A0A420PGT7_FUSOX</name>
<dbReference type="VEuPathDB" id="FungiDB:FOXG_03232"/>
<dbReference type="VEuPathDB" id="FungiDB:FOMG_15347"/>
<dbReference type="SUPFAM" id="SSF51412">
    <property type="entry name" value="Inosine monophosphate dehydrogenase (IMPDH)"/>
    <property type="match status" value="1"/>
</dbReference>
<gene>
    <name evidence="4" type="ORF">BFJ68_g16110</name>
</gene>
<accession>A0A420PGT7</accession>
<dbReference type="VEuPathDB" id="FungiDB:FOMG_11364"/>
<dbReference type="VEuPathDB" id="FungiDB:FOXG_09934"/>
<evidence type="ECO:0000313" key="5">
    <source>
        <dbReference type="Proteomes" id="UP000285860"/>
    </source>
</evidence>
<keyword evidence="3" id="KW-0560">Oxidoreductase</keyword>
<dbReference type="GO" id="GO:0018580">
    <property type="term" value="F:nitronate monooxygenase activity"/>
    <property type="evidence" value="ECO:0007669"/>
    <property type="project" value="InterPro"/>
</dbReference>
<dbReference type="VEuPathDB" id="FungiDB:FOC4_g10012480"/>
<dbReference type="InterPro" id="IPR004136">
    <property type="entry name" value="NMO"/>
</dbReference>
<evidence type="ECO:0000256" key="1">
    <source>
        <dbReference type="ARBA" id="ARBA00022630"/>
    </source>
</evidence>
<dbReference type="Gene3D" id="3.20.20.70">
    <property type="entry name" value="Aldolase class I"/>
    <property type="match status" value="1"/>
</dbReference>
<proteinExistence type="predicted"/>
<organism evidence="4 5">
    <name type="scientific">Fusarium oxysporum</name>
    <name type="common">Fusarium vascular wilt</name>
    <dbReference type="NCBI Taxonomy" id="5507"/>
    <lineage>
        <taxon>Eukaryota</taxon>
        <taxon>Fungi</taxon>
        <taxon>Dikarya</taxon>
        <taxon>Ascomycota</taxon>
        <taxon>Pezizomycotina</taxon>
        <taxon>Sordariomycetes</taxon>
        <taxon>Hypocreomycetidae</taxon>
        <taxon>Hypocreales</taxon>
        <taxon>Nectriaceae</taxon>
        <taxon>Fusarium</taxon>
        <taxon>Fusarium oxysporum species complex</taxon>
    </lineage>
</organism>
<dbReference type="Pfam" id="PF03060">
    <property type="entry name" value="NMO"/>
    <property type="match status" value="1"/>
</dbReference>
<dbReference type="SUPFAM" id="SSF54506">
    <property type="entry name" value="Diaminopimelate epimerase-like"/>
    <property type="match status" value="1"/>
</dbReference>
<dbReference type="VEuPathDB" id="FungiDB:FOC1_g10014772"/>
<dbReference type="VEuPathDB" id="FungiDB:FOC1_g10000993"/>
<dbReference type="PANTHER" id="PTHR32332">
    <property type="entry name" value="2-NITROPROPANE DIOXYGENASE"/>
    <property type="match status" value="1"/>
</dbReference>
<dbReference type="VEuPathDB" id="FungiDB:HZS61_015337"/>
<dbReference type="VEuPathDB" id="FungiDB:HZS61_006094"/>
<dbReference type="Proteomes" id="UP000285860">
    <property type="component" value="Unassembled WGS sequence"/>
</dbReference>
<comment type="caution">
    <text evidence="4">The sequence shown here is derived from an EMBL/GenBank/DDBJ whole genome shotgun (WGS) entry which is preliminary data.</text>
</comment>
<dbReference type="VEuPathDB" id="FungiDB:FOIG_08699"/>
<keyword evidence="2" id="KW-0288">FMN</keyword>
<dbReference type="InterPro" id="IPR003719">
    <property type="entry name" value="Phenazine_PhzF-like"/>
</dbReference>
<dbReference type="VEuPathDB" id="FungiDB:FOZG_08838"/>
<dbReference type="EMBL" id="MRCY01000217">
    <property type="protein sequence ID" value="RKK91725.1"/>
    <property type="molecule type" value="Genomic_DNA"/>
</dbReference>
<evidence type="ECO:0000313" key="4">
    <source>
        <dbReference type="EMBL" id="RKK91725.1"/>
    </source>
</evidence>